<dbReference type="PANTHER" id="PTHR11266:SF46">
    <property type="entry name" value="OS08G0566900 PROTEIN"/>
    <property type="match status" value="1"/>
</dbReference>
<keyword evidence="8" id="KW-1185">Reference proteome</keyword>
<comment type="subcellular location">
    <subcellularLocation>
        <location evidence="1">Membrane</location>
        <topology evidence="1">Multi-pass membrane protein</topology>
    </subcellularLocation>
</comment>
<keyword evidence="5 6" id="KW-0472">Membrane</keyword>
<dbReference type="Proteomes" id="UP001154282">
    <property type="component" value="Unassembled WGS sequence"/>
</dbReference>
<dbReference type="InterPro" id="IPR007248">
    <property type="entry name" value="Mpv17_PMP22"/>
</dbReference>
<evidence type="ECO:0000256" key="5">
    <source>
        <dbReference type="ARBA" id="ARBA00023136"/>
    </source>
</evidence>
<evidence type="ECO:0000256" key="4">
    <source>
        <dbReference type="ARBA" id="ARBA00022989"/>
    </source>
</evidence>
<evidence type="ECO:0000256" key="3">
    <source>
        <dbReference type="ARBA" id="ARBA00022692"/>
    </source>
</evidence>
<reference evidence="7" key="1">
    <citation type="submission" date="2022-08" db="EMBL/GenBank/DDBJ databases">
        <authorList>
            <person name="Gutierrez-Valencia J."/>
        </authorList>
    </citation>
    <scope>NUCLEOTIDE SEQUENCE</scope>
</reference>
<protein>
    <recommendedName>
        <fullName evidence="9">Peroxisomal membrane protein PMP22</fullName>
    </recommendedName>
</protein>
<keyword evidence="3 6" id="KW-0812">Transmembrane</keyword>
<evidence type="ECO:0000256" key="1">
    <source>
        <dbReference type="ARBA" id="ARBA00004141"/>
    </source>
</evidence>
<dbReference type="Pfam" id="PF04117">
    <property type="entry name" value="Mpv17_PMP22"/>
    <property type="match status" value="1"/>
</dbReference>
<dbReference type="GO" id="GO:0005737">
    <property type="term" value="C:cytoplasm"/>
    <property type="evidence" value="ECO:0007669"/>
    <property type="project" value="TreeGrafter"/>
</dbReference>
<comment type="similarity">
    <text evidence="2 6">Belongs to the peroxisomal membrane protein PXMP2/4 family.</text>
</comment>
<keyword evidence="4 6" id="KW-1133">Transmembrane helix</keyword>
<organism evidence="7 8">
    <name type="scientific">Linum tenue</name>
    <dbReference type="NCBI Taxonomy" id="586396"/>
    <lineage>
        <taxon>Eukaryota</taxon>
        <taxon>Viridiplantae</taxon>
        <taxon>Streptophyta</taxon>
        <taxon>Embryophyta</taxon>
        <taxon>Tracheophyta</taxon>
        <taxon>Spermatophyta</taxon>
        <taxon>Magnoliopsida</taxon>
        <taxon>eudicotyledons</taxon>
        <taxon>Gunneridae</taxon>
        <taxon>Pentapetalae</taxon>
        <taxon>rosids</taxon>
        <taxon>fabids</taxon>
        <taxon>Malpighiales</taxon>
        <taxon>Linaceae</taxon>
        <taxon>Linum</taxon>
    </lineage>
</organism>
<evidence type="ECO:0008006" key="9">
    <source>
        <dbReference type="Google" id="ProtNLM"/>
    </source>
</evidence>
<sequence length="189" mass="21685">MSEVGKEAWRKYLIQLQAHPLRTKAITSGVLAGTSSLVAQKISGSKIQLRKLVLFMLYGFGYAGPLAHFLHKLLDTLFRGKKDNKTVAKKVLLEQLIVSPWNNMVFMLYYGLVMEGQPWRSVKGKVRKDLPSVQFAAWKFWPIVSWVNHQYIPLQFRVVYGSFMGALWYDSFTSNFLLLHLVNSVCRSL</sequence>
<evidence type="ECO:0000256" key="6">
    <source>
        <dbReference type="RuleBase" id="RU363053"/>
    </source>
</evidence>
<comment type="caution">
    <text evidence="7">The sequence shown here is derived from an EMBL/GenBank/DDBJ whole genome shotgun (WGS) entry which is preliminary data.</text>
</comment>
<dbReference type="AlphaFoldDB" id="A0AAV0LRX4"/>
<gene>
    <name evidence="7" type="ORF">LITE_LOCUS25007</name>
</gene>
<evidence type="ECO:0000313" key="8">
    <source>
        <dbReference type="Proteomes" id="UP001154282"/>
    </source>
</evidence>
<feature type="transmembrane region" description="Helical" evidence="6">
    <location>
        <begin position="91"/>
        <end position="113"/>
    </location>
</feature>
<dbReference type="GO" id="GO:0016020">
    <property type="term" value="C:membrane"/>
    <property type="evidence" value="ECO:0007669"/>
    <property type="project" value="UniProtKB-SubCell"/>
</dbReference>
<dbReference type="EMBL" id="CAMGYJ010000006">
    <property type="protein sequence ID" value="CAI0436241.1"/>
    <property type="molecule type" value="Genomic_DNA"/>
</dbReference>
<feature type="transmembrane region" description="Helical" evidence="6">
    <location>
        <begin position="52"/>
        <end position="71"/>
    </location>
</feature>
<evidence type="ECO:0000313" key="7">
    <source>
        <dbReference type="EMBL" id="CAI0436241.1"/>
    </source>
</evidence>
<name>A0AAV0LRX4_9ROSI</name>
<accession>A0AAV0LRX4</accession>
<dbReference type="PANTHER" id="PTHR11266">
    <property type="entry name" value="PEROXISOMAL MEMBRANE PROTEIN 2, PXMP2 MPV17"/>
    <property type="match status" value="1"/>
</dbReference>
<proteinExistence type="inferred from homology"/>
<evidence type="ECO:0000256" key="2">
    <source>
        <dbReference type="ARBA" id="ARBA00006824"/>
    </source>
</evidence>